<dbReference type="GO" id="GO:0046872">
    <property type="term" value="F:metal ion binding"/>
    <property type="evidence" value="ECO:0007669"/>
    <property type="project" value="UniProtKB-KW"/>
</dbReference>
<comment type="pathway">
    <text evidence="2">Amino-acid biosynthesis; L-histidine biosynthesis; L-histidine from 5-phospho-alpha-D-ribose 1-diphosphate: step 8/9.</text>
</comment>
<dbReference type="PROSITE" id="PS00629">
    <property type="entry name" value="IMP_1"/>
    <property type="match status" value="1"/>
</dbReference>
<dbReference type="UniPathway" id="UPA00031">
    <property type="reaction ID" value="UER00013"/>
</dbReference>
<dbReference type="AlphaFoldDB" id="A0A3B0T8R4"/>
<evidence type="ECO:0000313" key="12">
    <source>
        <dbReference type="EMBL" id="VAW15101.1"/>
    </source>
</evidence>
<sequence>MNIRTNTNSIHNIDETAFERTLLDATMAAAKVTLPAFRSGLSVDNKLEQGFDPVTQADKEAELVIRQTIEQAFPDHMIIGEEHATKQSDSPFSWIIDPIDGTRAFITGVPVWGTLIGIAHEEKTFAGIMTQPFTGETFLGLGGKSTYSRFGSDPKPLSTSAVEKLSEARLMTTTPALFEGKQLQAYLNLENQVRLARYGCDCYAYCLLAAGEIDLVVEAGLNIYDIAALIPIIKNAGGVITTFDGSPADKGGNVIAAATPELHQAAMNMMAKAE</sequence>
<comment type="catalytic activity">
    <reaction evidence="11">
        <text>L-histidinol phosphate + H2O = L-histidinol + phosphate</text>
        <dbReference type="Rhea" id="RHEA:14465"/>
        <dbReference type="ChEBI" id="CHEBI:15377"/>
        <dbReference type="ChEBI" id="CHEBI:43474"/>
        <dbReference type="ChEBI" id="CHEBI:57699"/>
        <dbReference type="ChEBI" id="CHEBI:57980"/>
        <dbReference type="EC" id="3.1.3.15"/>
    </reaction>
</comment>
<dbReference type="PANTHER" id="PTHR20854:SF4">
    <property type="entry name" value="INOSITOL-1-MONOPHOSPHATASE-RELATED"/>
    <property type="match status" value="1"/>
</dbReference>
<comment type="cofactor">
    <cofactor evidence="1">
        <name>Mg(2+)</name>
        <dbReference type="ChEBI" id="CHEBI:18420"/>
    </cofactor>
</comment>
<evidence type="ECO:0000256" key="2">
    <source>
        <dbReference type="ARBA" id="ARBA00004970"/>
    </source>
</evidence>
<dbReference type="SUPFAM" id="SSF56655">
    <property type="entry name" value="Carbohydrate phosphatase"/>
    <property type="match status" value="1"/>
</dbReference>
<keyword evidence="6" id="KW-0479">Metal-binding</keyword>
<evidence type="ECO:0000256" key="6">
    <source>
        <dbReference type="ARBA" id="ARBA00022723"/>
    </source>
</evidence>
<dbReference type="PANTHER" id="PTHR20854">
    <property type="entry name" value="INOSITOL MONOPHOSPHATASE"/>
    <property type="match status" value="1"/>
</dbReference>
<reference evidence="12" key="1">
    <citation type="submission" date="2018-06" db="EMBL/GenBank/DDBJ databases">
        <authorList>
            <person name="Zhirakovskaya E."/>
        </authorList>
    </citation>
    <scope>NUCLEOTIDE SEQUENCE</scope>
</reference>
<dbReference type="Gene3D" id="3.30.540.10">
    <property type="entry name" value="Fructose-1,6-Bisphosphatase, subunit A, domain 1"/>
    <property type="match status" value="1"/>
</dbReference>
<dbReference type="CDD" id="cd01641">
    <property type="entry name" value="Bacterial_IMPase_like_1"/>
    <property type="match status" value="1"/>
</dbReference>
<evidence type="ECO:0000256" key="10">
    <source>
        <dbReference type="ARBA" id="ARBA00033209"/>
    </source>
</evidence>
<keyword evidence="8" id="KW-0460">Magnesium</keyword>
<evidence type="ECO:0000256" key="1">
    <source>
        <dbReference type="ARBA" id="ARBA00001946"/>
    </source>
</evidence>
<dbReference type="PRINTS" id="PR00377">
    <property type="entry name" value="IMPHPHTASES"/>
</dbReference>
<keyword evidence="5" id="KW-0028">Amino-acid biosynthesis</keyword>
<dbReference type="GO" id="GO:0006020">
    <property type="term" value="P:inositol metabolic process"/>
    <property type="evidence" value="ECO:0007669"/>
    <property type="project" value="TreeGrafter"/>
</dbReference>
<dbReference type="EC" id="3.1.3.15" evidence="4"/>
<dbReference type="Pfam" id="PF00459">
    <property type="entry name" value="Inositol_P"/>
    <property type="match status" value="1"/>
</dbReference>
<gene>
    <name evidence="12" type="ORF">MNBD_ALPHA11-1428</name>
</gene>
<name>A0A3B0T8R4_9ZZZZ</name>
<dbReference type="InterPro" id="IPR000760">
    <property type="entry name" value="Inositol_monophosphatase-like"/>
</dbReference>
<dbReference type="GO" id="GO:0004401">
    <property type="term" value="F:histidinol-phosphatase activity"/>
    <property type="evidence" value="ECO:0007669"/>
    <property type="project" value="UniProtKB-EC"/>
</dbReference>
<organism evidence="12">
    <name type="scientific">hydrothermal vent metagenome</name>
    <dbReference type="NCBI Taxonomy" id="652676"/>
    <lineage>
        <taxon>unclassified sequences</taxon>
        <taxon>metagenomes</taxon>
        <taxon>ecological metagenomes</taxon>
    </lineage>
</organism>
<dbReference type="GO" id="GO:0000105">
    <property type="term" value="P:L-histidine biosynthetic process"/>
    <property type="evidence" value="ECO:0007669"/>
    <property type="project" value="UniProtKB-UniPathway"/>
</dbReference>
<dbReference type="InterPro" id="IPR011809">
    <property type="entry name" value="His_9_proposed"/>
</dbReference>
<keyword evidence="7 12" id="KW-0378">Hydrolase</keyword>
<evidence type="ECO:0000256" key="4">
    <source>
        <dbReference type="ARBA" id="ARBA00013085"/>
    </source>
</evidence>
<keyword evidence="9" id="KW-0368">Histidine biosynthesis</keyword>
<accession>A0A3B0T8R4</accession>
<protein>
    <recommendedName>
        <fullName evidence="4">histidinol-phosphatase</fullName>
        <ecNumber evidence="4">3.1.3.15</ecNumber>
    </recommendedName>
    <alternativeName>
        <fullName evidence="10">Histidinol-phosphate phosphatase</fullName>
    </alternativeName>
</protein>
<proteinExistence type="inferred from homology"/>
<evidence type="ECO:0000256" key="3">
    <source>
        <dbReference type="ARBA" id="ARBA00009759"/>
    </source>
</evidence>
<dbReference type="GO" id="GO:0008934">
    <property type="term" value="F:inositol monophosphate 1-phosphatase activity"/>
    <property type="evidence" value="ECO:0007669"/>
    <property type="project" value="TreeGrafter"/>
</dbReference>
<evidence type="ECO:0000256" key="11">
    <source>
        <dbReference type="ARBA" id="ARBA00049158"/>
    </source>
</evidence>
<dbReference type="NCBIfam" id="TIGR02067">
    <property type="entry name" value="his_9_HisN"/>
    <property type="match status" value="1"/>
</dbReference>
<evidence type="ECO:0000256" key="7">
    <source>
        <dbReference type="ARBA" id="ARBA00022801"/>
    </source>
</evidence>
<dbReference type="InterPro" id="IPR020583">
    <property type="entry name" value="Inositol_monoP_metal-BS"/>
</dbReference>
<dbReference type="Gene3D" id="3.40.190.80">
    <property type="match status" value="1"/>
</dbReference>
<evidence type="ECO:0000256" key="8">
    <source>
        <dbReference type="ARBA" id="ARBA00022842"/>
    </source>
</evidence>
<evidence type="ECO:0000256" key="9">
    <source>
        <dbReference type="ARBA" id="ARBA00023102"/>
    </source>
</evidence>
<dbReference type="EMBL" id="UOEQ01000061">
    <property type="protein sequence ID" value="VAW15101.1"/>
    <property type="molecule type" value="Genomic_DNA"/>
</dbReference>
<comment type="similarity">
    <text evidence="3">Belongs to the inositol monophosphatase superfamily.</text>
</comment>
<evidence type="ECO:0000256" key="5">
    <source>
        <dbReference type="ARBA" id="ARBA00022605"/>
    </source>
</evidence>
<dbReference type="GO" id="GO:0007165">
    <property type="term" value="P:signal transduction"/>
    <property type="evidence" value="ECO:0007669"/>
    <property type="project" value="TreeGrafter"/>
</dbReference>